<feature type="region of interest" description="Disordered" evidence="1">
    <location>
        <begin position="1"/>
        <end position="33"/>
    </location>
</feature>
<gene>
    <name evidence="2" type="ORF">CO057_02305</name>
</gene>
<feature type="compositionally biased region" description="Polar residues" evidence="1">
    <location>
        <begin position="1"/>
        <end position="13"/>
    </location>
</feature>
<dbReference type="Proteomes" id="UP000230251">
    <property type="component" value="Unassembled WGS sequence"/>
</dbReference>
<reference evidence="3" key="1">
    <citation type="submission" date="2017-09" db="EMBL/GenBank/DDBJ databases">
        <title>Depth-based differentiation of microbial function through sediment-hosted aquifers and enrichment of novel symbionts in the deep terrestrial subsurface.</title>
        <authorList>
            <person name="Probst A.J."/>
            <person name="Ladd B."/>
            <person name="Jarett J.K."/>
            <person name="Geller-Mcgrath D.E."/>
            <person name="Sieber C.M.K."/>
            <person name="Emerson J.B."/>
            <person name="Anantharaman K."/>
            <person name="Thomas B.C."/>
            <person name="Malmstrom R."/>
            <person name="Stieglmeier M."/>
            <person name="Klingl A."/>
            <person name="Woyke T."/>
            <person name="Ryan C.M."/>
            <person name="Banfield J.F."/>
        </authorList>
    </citation>
    <scope>NUCLEOTIDE SEQUENCE [LARGE SCALE GENOMIC DNA]</scope>
</reference>
<sequence>MTKNENPAPNRQTVDAGRTPGVTKGRVRLSGRGGGELVADDQLHAAFEPASLAHGRDGSAVAARAANGGGVSRTRRVTRPVGAGRHQRKLGGAELHDVPDAGHGNETVAHRTRGYSRLFSQLPTATLRHQIGDHLARRPGRVDHGAIDDDLGRTFIRANDRDRSDPANSPTVRLLSDHALAVLGLVRRTVARYRGRRLAHGHRQRSSGVGLPHHHHHDPH</sequence>
<dbReference type="AlphaFoldDB" id="A0A2M8EP77"/>
<comment type="caution">
    <text evidence="2">The sequence shown here is derived from an EMBL/GenBank/DDBJ whole genome shotgun (WGS) entry which is preliminary data.</text>
</comment>
<evidence type="ECO:0000313" key="3">
    <source>
        <dbReference type="Proteomes" id="UP000230251"/>
    </source>
</evidence>
<organism evidence="2 3">
    <name type="scientific">Candidatus Uhrbacteria bacterium CG_4_9_14_0_2_um_filter_41_50</name>
    <dbReference type="NCBI Taxonomy" id="1975031"/>
    <lineage>
        <taxon>Bacteria</taxon>
        <taxon>Candidatus Uhriibacteriota</taxon>
    </lineage>
</organism>
<dbReference type="EMBL" id="PFSI01000035">
    <property type="protein sequence ID" value="PJC24542.1"/>
    <property type="molecule type" value="Genomic_DNA"/>
</dbReference>
<evidence type="ECO:0000313" key="2">
    <source>
        <dbReference type="EMBL" id="PJC24542.1"/>
    </source>
</evidence>
<accession>A0A2M8EP77</accession>
<proteinExistence type="predicted"/>
<feature type="region of interest" description="Disordered" evidence="1">
    <location>
        <begin position="64"/>
        <end position="88"/>
    </location>
</feature>
<name>A0A2M8EP77_9BACT</name>
<feature type="region of interest" description="Disordered" evidence="1">
    <location>
        <begin position="196"/>
        <end position="220"/>
    </location>
</feature>
<protein>
    <submittedName>
        <fullName evidence="2">Uncharacterized protein</fullName>
    </submittedName>
</protein>
<evidence type="ECO:0000256" key="1">
    <source>
        <dbReference type="SAM" id="MobiDB-lite"/>
    </source>
</evidence>
<feature type="compositionally biased region" description="Basic residues" evidence="1">
    <location>
        <begin position="196"/>
        <end position="205"/>
    </location>
</feature>